<dbReference type="InterPro" id="IPR036890">
    <property type="entry name" value="HATPase_C_sf"/>
</dbReference>
<evidence type="ECO:0000256" key="4">
    <source>
        <dbReference type="ARBA" id="ARBA00022777"/>
    </source>
</evidence>
<accession>A0A923RT71</accession>
<dbReference type="Proteomes" id="UP000606720">
    <property type="component" value="Unassembled WGS sequence"/>
</dbReference>
<evidence type="ECO:0000313" key="7">
    <source>
        <dbReference type="Proteomes" id="UP000606720"/>
    </source>
</evidence>
<dbReference type="RefSeq" id="WP_186867072.1">
    <property type="nucleotide sequence ID" value="NZ_JACOPH010000006.1"/>
</dbReference>
<feature type="domain" description="HAMP" evidence="5">
    <location>
        <begin position="305"/>
        <end position="357"/>
    </location>
</feature>
<dbReference type="PROSITE" id="PS50885">
    <property type="entry name" value="HAMP"/>
    <property type="match status" value="1"/>
</dbReference>
<evidence type="ECO:0000256" key="2">
    <source>
        <dbReference type="ARBA" id="ARBA00022553"/>
    </source>
</evidence>
<dbReference type="AlphaFoldDB" id="A0A923RT71"/>
<dbReference type="EMBL" id="JACOPH010000006">
    <property type="protein sequence ID" value="MBC5714368.1"/>
    <property type="molecule type" value="Genomic_DNA"/>
</dbReference>
<evidence type="ECO:0000259" key="5">
    <source>
        <dbReference type="PROSITE" id="PS50885"/>
    </source>
</evidence>
<evidence type="ECO:0000313" key="6">
    <source>
        <dbReference type="EMBL" id="MBC5714368.1"/>
    </source>
</evidence>
<proteinExistence type="predicted"/>
<name>A0A923RT71_9FIRM</name>
<protein>
    <submittedName>
        <fullName evidence="6">Sensor histidine kinase</fullName>
    </submittedName>
</protein>
<comment type="caution">
    <text evidence="6">The sequence shown here is derived from an EMBL/GenBank/DDBJ whole genome shotgun (WGS) entry which is preliminary data.</text>
</comment>
<dbReference type="Pfam" id="PF02518">
    <property type="entry name" value="HATPase_c"/>
    <property type="match status" value="1"/>
</dbReference>
<dbReference type="InterPro" id="IPR003594">
    <property type="entry name" value="HATPase_dom"/>
</dbReference>
<dbReference type="SUPFAM" id="SSF55874">
    <property type="entry name" value="ATPase domain of HSP90 chaperone/DNA topoisomerase II/histidine kinase"/>
    <property type="match status" value="1"/>
</dbReference>
<evidence type="ECO:0000256" key="1">
    <source>
        <dbReference type="ARBA" id="ARBA00004370"/>
    </source>
</evidence>
<dbReference type="Pfam" id="PF06580">
    <property type="entry name" value="His_kinase"/>
    <property type="match status" value="1"/>
</dbReference>
<dbReference type="InterPro" id="IPR050640">
    <property type="entry name" value="Bact_2-comp_sensor_kinase"/>
</dbReference>
<keyword evidence="2" id="KW-0597">Phosphoprotein</keyword>
<keyword evidence="3" id="KW-0808">Transferase</keyword>
<organism evidence="6 7">
    <name type="scientific">Roseburia zhanii</name>
    <dbReference type="NCBI Taxonomy" id="2763064"/>
    <lineage>
        <taxon>Bacteria</taxon>
        <taxon>Bacillati</taxon>
        <taxon>Bacillota</taxon>
        <taxon>Clostridia</taxon>
        <taxon>Lachnospirales</taxon>
        <taxon>Lachnospiraceae</taxon>
        <taxon>Roseburia</taxon>
    </lineage>
</organism>
<dbReference type="GO" id="GO:0016020">
    <property type="term" value="C:membrane"/>
    <property type="evidence" value="ECO:0007669"/>
    <property type="project" value="UniProtKB-SubCell"/>
</dbReference>
<dbReference type="PANTHER" id="PTHR34220:SF7">
    <property type="entry name" value="SENSOR HISTIDINE KINASE YPDA"/>
    <property type="match status" value="1"/>
</dbReference>
<dbReference type="InterPro" id="IPR003660">
    <property type="entry name" value="HAMP_dom"/>
</dbReference>
<reference evidence="6" key="1">
    <citation type="submission" date="2020-08" db="EMBL/GenBank/DDBJ databases">
        <title>Genome public.</title>
        <authorList>
            <person name="Liu C."/>
            <person name="Sun Q."/>
        </authorList>
    </citation>
    <scope>NUCLEOTIDE SEQUENCE</scope>
    <source>
        <strain evidence="6">BX1005</strain>
    </source>
</reference>
<dbReference type="Gene3D" id="6.10.340.10">
    <property type="match status" value="1"/>
</dbReference>
<sequence length="587" mass="68343">MEKIRMSMDNIGLKQKIALLIIVCVFLPLITTNSFIFWNLKKQSDSEQQKTLENSMNAIVYEFQNAVAEQTSIADYLCRDVRLKNFLGTSYQSESDYYSAYTRLQRADVIQYYYTGQSAYGITVCTDNRTITNGSYFVRSDAVGDADWYQAFKKSSQQVMLYSFYEDGKKSGGYIGKGRHLVWMRKIEGNTNDFVMMDFNYDKLLKKIQMECGSADCYICTDDTILFSTTEKNPQKKQMKNWSDSFLKQCKKETELVFYGKKFCFVLTEDHNGLPEVLNSQKYGLLFLYIMNLLLPCVVSYLFYHSLHDRIALTQHCMDQVKEGTYEVIHCEEGSDEVGSMIRSYNLMIMRIRELIEVVYKNKEKQQNLELSKKQAELNALQSQLNPHFIFNALESIRMHSILKKEMETAKILENFAVLMRKNIQWSQDFVTVDEECENVRRYLEIQKYRFGDRLEFSLCIQDSARRYYIPRFVLITFVENACVHGIEQSIDGGQITVVASEDGEDLYFEILDSGSGMEEEQLEKLQETVSQTDISYIQTAKKSIGIANTVLRLRQYYQDKVQIEISSEIDEGTEICIRMPNHREQS</sequence>
<gene>
    <name evidence="6" type="ORF">H8S17_09110</name>
</gene>
<dbReference type="Gene3D" id="3.30.565.10">
    <property type="entry name" value="Histidine kinase-like ATPase, C-terminal domain"/>
    <property type="match status" value="1"/>
</dbReference>
<dbReference type="InterPro" id="IPR010559">
    <property type="entry name" value="Sig_transdc_His_kin_internal"/>
</dbReference>
<dbReference type="GO" id="GO:0000155">
    <property type="term" value="F:phosphorelay sensor kinase activity"/>
    <property type="evidence" value="ECO:0007669"/>
    <property type="project" value="InterPro"/>
</dbReference>
<dbReference type="PANTHER" id="PTHR34220">
    <property type="entry name" value="SENSOR HISTIDINE KINASE YPDA"/>
    <property type="match status" value="1"/>
</dbReference>
<comment type="subcellular location">
    <subcellularLocation>
        <location evidence="1">Membrane</location>
    </subcellularLocation>
</comment>
<keyword evidence="7" id="KW-1185">Reference proteome</keyword>
<evidence type="ECO:0000256" key="3">
    <source>
        <dbReference type="ARBA" id="ARBA00022679"/>
    </source>
</evidence>
<keyword evidence="4 6" id="KW-0418">Kinase</keyword>